<dbReference type="Proteomes" id="UP000828390">
    <property type="component" value="Unassembled WGS sequence"/>
</dbReference>
<proteinExistence type="predicted"/>
<feature type="chain" id="PRO_5039258582" evidence="1">
    <location>
        <begin position="26"/>
        <end position="67"/>
    </location>
</feature>
<evidence type="ECO:0000313" key="2">
    <source>
        <dbReference type="EMBL" id="KAH3779873.1"/>
    </source>
</evidence>
<dbReference type="AlphaFoldDB" id="A0A9D4EHQ5"/>
<keyword evidence="1" id="KW-0732">Signal</keyword>
<reference evidence="2" key="1">
    <citation type="journal article" date="2019" name="bioRxiv">
        <title>The Genome of the Zebra Mussel, Dreissena polymorpha: A Resource for Invasive Species Research.</title>
        <authorList>
            <person name="McCartney M.A."/>
            <person name="Auch B."/>
            <person name="Kono T."/>
            <person name="Mallez S."/>
            <person name="Zhang Y."/>
            <person name="Obille A."/>
            <person name="Becker A."/>
            <person name="Abrahante J.E."/>
            <person name="Garbe J."/>
            <person name="Badalamenti J.P."/>
            <person name="Herman A."/>
            <person name="Mangelson H."/>
            <person name="Liachko I."/>
            <person name="Sullivan S."/>
            <person name="Sone E.D."/>
            <person name="Koren S."/>
            <person name="Silverstein K.A.T."/>
            <person name="Beckman K.B."/>
            <person name="Gohl D.M."/>
        </authorList>
    </citation>
    <scope>NUCLEOTIDE SEQUENCE</scope>
    <source>
        <strain evidence="2">Duluth1</strain>
        <tissue evidence="2">Whole animal</tissue>
    </source>
</reference>
<evidence type="ECO:0000313" key="3">
    <source>
        <dbReference type="Proteomes" id="UP000828390"/>
    </source>
</evidence>
<gene>
    <name evidence="2" type="ORF">DPMN_157681</name>
</gene>
<organism evidence="2 3">
    <name type="scientific">Dreissena polymorpha</name>
    <name type="common">Zebra mussel</name>
    <name type="synonym">Mytilus polymorpha</name>
    <dbReference type="NCBI Taxonomy" id="45954"/>
    <lineage>
        <taxon>Eukaryota</taxon>
        <taxon>Metazoa</taxon>
        <taxon>Spiralia</taxon>
        <taxon>Lophotrochozoa</taxon>
        <taxon>Mollusca</taxon>
        <taxon>Bivalvia</taxon>
        <taxon>Autobranchia</taxon>
        <taxon>Heteroconchia</taxon>
        <taxon>Euheterodonta</taxon>
        <taxon>Imparidentia</taxon>
        <taxon>Neoheterodontei</taxon>
        <taxon>Myida</taxon>
        <taxon>Dreissenoidea</taxon>
        <taxon>Dreissenidae</taxon>
        <taxon>Dreissena</taxon>
    </lineage>
</organism>
<sequence length="67" mass="7657">MSGLRALAAFLFALIILVVVNLSEQQRFFNRNPPGNPWLQMYRTYQQYQMFGGDGDDSPFGSFGFDD</sequence>
<dbReference type="EMBL" id="JAIWYP010000008">
    <property type="protein sequence ID" value="KAH3779873.1"/>
    <property type="molecule type" value="Genomic_DNA"/>
</dbReference>
<reference evidence="2" key="2">
    <citation type="submission" date="2020-11" db="EMBL/GenBank/DDBJ databases">
        <authorList>
            <person name="McCartney M.A."/>
            <person name="Auch B."/>
            <person name="Kono T."/>
            <person name="Mallez S."/>
            <person name="Becker A."/>
            <person name="Gohl D.M."/>
            <person name="Silverstein K.A.T."/>
            <person name="Koren S."/>
            <person name="Bechman K.B."/>
            <person name="Herman A."/>
            <person name="Abrahante J.E."/>
            <person name="Garbe J."/>
        </authorList>
    </citation>
    <scope>NUCLEOTIDE SEQUENCE</scope>
    <source>
        <strain evidence="2">Duluth1</strain>
        <tissue evidence="2">Whole animal</tissue>
    </source>
</reference>
<comment type="caution">
    <text evidence="2">The sequence shown here is derived from an EMBL/GenBank/DDBJ whole genome shotgun (WGS) entry which is preliminary data.</text>
</comment>
<protein>
    <submittedName>
        <fullName evidence="2">Uncharacterized protein</fullName>
    </submittedName>
</protein>
<feature type="signal peptide" evidence="1">
    <location>
        <begin position="1"/>
        <end position="25"/>
    </location>
</feature>
<keyword evidence="3" id="KW-1185">Reference proteome</keyword>
<accession>A0A9D4EHQ5</accession>
<evidence type="ECO:0000256" key="1">
    <source>
        <dbReference type="SAM" id="SignalP"/>
    </source>
</evidence>
<name>A0A9D4EHQ5_DREPO</name>